<dbReference type="Proteomes" id="UP000325313">
    <property type="component" value="Unassembled WGS sequence"/>
</dbReference>
<accession>A0A5B0MQ83</accession>
<sequence>MFIPSRLGCPSVPPAKVEGARRLKSCAWIIPPSRSRLIIILPKIYPRRPVKLRRSPVLICLSSARVLFGSDQAFPNQSQTPSPAAALVISGFPVSQSVNQPAIVGHRVQHNSTGDLSHTERRILKTGVS</sequence>
<dbReference type="AlphaFoldDB" id="A0A5B0MQ83"/>
<organism evidence="1 2">
    <name type="scientific">Puccinia graminis f. sp. tritici</name>
    <dbReference type="NCBI Taxonomy" id="56615"/>
    <lineage>
        <taxon>Eukaryota</taxon>
        <taxon>Fungi</taxon>
        <taxon>Dikarya</taxon>
        <taxon>Basidiomycota</taxon>
        <taxon>Pucciniomycotina</taxon>
        <taxon>Pucciniomycetes</taxon>
        <taxon>Pucciniales</taxon>
        <taxon>Pucciniaceae</taxon>
        <taxon>Puccinia</taxon>
    </lineage>
</organism>
<gene>
    <name evidence="1" type="ORF">PGTUg99_016736</name>
</gene>
<name>A0A5B0MQ83_PUCGR</name>
<evidence type="ECO:0000313" key="2">
    <source>
        <dbReference type="Proteomes" id="UP000325313"/>
    </source>
</evidence>
<reference evidence="1 2" key="1">
    <citation type="submission" date="2019-05" db="EMBL/GenBank/DDBJ databases">
        <title>Emergence of the Ug99 lineage of the wheat stem rust pathogen through somatic hybridization.</title>
        <authorList>
            <person name="Li F."/>
            <person name="Upadhyaya N.M."/>
            <person name="Sperschneider J."/>
            <person name="Matny O."/>
            <person name="Nguyen-Phuc H."/>
            <person name="Mago R."/>
            <person name="Raley C."/>
            <person name="Miller M.E."/>
            <person name="Silverstein K.A.T."/>
            <person name="Henningsen E."/>
            <person name="Hirsch C.D."/>
            <person name="Visser B."/>
            <person name="Pretorius Z.A."/>
            <person name="Steffenson B.J."/>
            <person name="Schwessinger B."/>
            <person name="Dodds P.N."/>
            <person name="Figueroa M."/>
        </authorList>
    </citation>
    <scope>NUCLEOTIDE SEQUENCE [LARGE SCALE GENOMIC DNA]</scope>
    <source>
        <strain evidence="1 2">Ug99</strain>
    </source>
</reference>
<comment type="caution">
    <text evidence="1">The sequence shown here is derived from an EMBL/GenBank/DDBJ whole genome shotgun (WGS) entry which is preliminary data.</text>
</comment>
<proteinExistence type="predicted"/>
<protein>
    <submittedName>
        <fullName evidence="1">Uncharacterized protein</fullName>
    </submittedName>
</protein>
<evidence type="ECO:0000313" key="1">
    <source>
        <dbReference type="EMBL" id="KAA1079095.1"/>
    </source>
</evidence>
<dbReference type="EMBL" id="VDEP01000444">
    <property type="protein sequence ID" value="KAA1079095.1"/>
    <property type="molecule type" value="Genomic_DNA"/>
</dbReference>